<proteinExistence type="predicted"/>
<dbReference type="RefSeq" id="WP_132204732.1">
    <property type="nucleotide sequence ID" value="NZ_SMKY01000362.1"/>
</dbReference>
<reference evidence="2 3" key="1">
    <citation type="submission" date="2019-03" db="EMBL/GenBank/DDBJ databases">
        <title>Draft genome sequences of novel Actinobacteria.</title>
        <authorList>
            <person name="Sahin N."/>
            <person name="Ay H."/>
            <person name="Saygin H."/>
        </authorList>
    </citation>
    <scope>NUCLEOTIDE SEQUENCE [LARGE SCALE GENOMIC DNA]</scope>
    <source>
        <strain evidence="2 3">DSM 45941</strain>
    </source>
</reference>
<accession>A0A4R5A165</accession>
<evidence type="ECO:0000256" key="1">
    <source>
        <dbReference type="SAM" id="MobiDB-lite"/>
    </source>
</evidence>
<feature type="compositionally biased region" description="Basic residues" evidence="1">
    <location>
        <begin position="1"/>
        <end position="12"/>
    </location>
</feature>
<name>A0A4R5A165_9ACTN</name>
<keyword evidence="3" id="KW-1185">Reference proteome</keyword>
<comment type="caution">
    <text evidence="2">The sequence shown here is derived from an EMBL/GenBank/DDBJ whole genome shotgun (WGS) entry which is preliminary data.</text>
</comment>
<sequence length="80" mass="9101">MTEHQHRRHRRYRDVDPAHPQPPRDIDHRAAGAAARTRRRPRSCPVTSAKLLPDHRAESAAKLDDHTPTVRARSSGWNAA</sequence>
<dbReference type="EMBL" id="SMKY01000362">
    <property type="protein sequence ID" value="TDD64476.1"/>
    <property type="molecule type" value="Genomic_DNA"/>
</dbReference>
<protein>
    <submittedName>
        <fullName evidence="2">Uncharacterized protein</fullName>
    </submittedName>
</protein>
<dbReference type="AlphaFoldDB" id="A0A4R5A165"/>
<feature type="compositionally biased region" description="Basic and acidic residues" evidence="1">
    <location>
        <begin position="13"/>
        <end position="30"/>
    </location>
</feature>
<evidence type="ECO:0000313" key="3">
    <source>
        <dbReference type="Proteomes" id="UP000295578"/>
    </source>
</evidence>
<gene>
    <name evidence="2" type="ORF">E1293_41485</name>
</gene>
<dbReference type="Proteomes" id="UP000295578">
    <property type="component" value="Unassembled WGS sequence"/>
</dbReference>
<feature type="region of interest" description="Disordered" evidence="1">
    <location>
        <begin position="1"/>
        <end position="80"/>
    </location>
</feature>
<evidence type="ECO:0000313" key="2">
    <source>
        <dbReference type="EMBL" id="TDD64476.1"/>
    </source>
</evidence>
<organism evidence="2 3">
    <name type="scientific">Actinomadura darangshiensis</name>
    <dbReference type="NCBI Taxonomy" id="705336"/>
    <lineage>
        <taxon>Bacteria</taxon>
        <taxon>Bacillati</taxon>
        <taxon>Actinomycetota</taxon>
        <taxon>Actinomycetes</taxon>
        <taxon>Streptosporangiales</taxon>
        <taxon>Thermomonosporaceae</taxon>
        <taxon>Actinomadura</taxon>
    </lineage>
</organism>
<feature type="compositionally biased region" description="Basic and acidic residues" evidence="1">
    <location>
        <begin position="52"/>
        <end position="68"/>
    </location>
</feature>